<evidence type="ECO:0000313" key="3">
    <source>
        <dbReference type="Proteomes" id="UP000176050"/>
    </source>
</evidence>
<accession>A0A1D8P8Z3</accession>
<dbReference type="AlphaFoldDB" id="A0A1D8P8Z3"/>
<sequence length="150" mass="16773">MANINFFAVKSPLLLKSKTMRKLIFPLIIFCSLLITSCSDPSIFDGPYNPKTVNGDTSEEINNGEDGNDNEENVDENQNELQEEVSYGDPKSTGISDSDCDNIQAIDEEPEILEILIEELIIQSDIPERYDLSNLMRPVRSQGTQGMVKL</sequence>
<dbReference type="KEGG" id="lul:LPB138_10055"/>
<evidence type="ECO:0000313" key="2">
    <source>
        <dbReference type="EMBL" id="AOW20999.1"/>
    </source>
</evidence>
<reference evidence="2 3" key="1">
    <citation type="submission" date="2016-10" db="EMBL/GenBank/DDBJ databases">
        <title>Lutibacter sp. LPB0138, isolated from marine gastropod.</title>
        <authorList>
            <person name="Kim E."/>
            <person name="Yi H."/>
        </authorList>
    </citation>
    <scope>NUCLEOTIDE SEQUENCE [LARGE SCALE GENOMIC DNA]</scope>
    <source>
        <strain evidence="2 3">LPB0138</strain>
    </source>
</reference>
<dbReference type="EMBL" id="CP017478">
    <property type="protein sequence ID" value="AOW20999.1"/>
    <property type="molecule type" value="Genomic_DNA"/>
</dbReference>
<dbReference type="STRING" id="1850246.LPB138_10055"/>
<keyword evidence="3" id="KW-1185">Reference proteome</keyword>
<proteinExistence type="predicted"/>
<feature type="region of interest" description="Disordered" evidence="1">
    <location>
        <begin position="49"/>
        <end position="99"/>
    </location>
</feature>
<name>A0A1D8P8Z3_9FLAO</name>
<dbReference type="Proteomes" id="UP000176050">
    <property type="component" value="Chromosome"/>
</dbReference>
<evidence type="ECO:0000256" key="1">
    <source>
        <dbReference type="SAM" id="MobiDB-lite"/>
    </source>
</evidence>
<organism evidence="2 3">
    <name type="scientific">Urechidicola croceus</name>
    <dbReference type="NCBI Taxonomy" id="1850246"/>
    <lineage>
        <taxon>Bacteria</taxon>
        <taxon>Pseudomonadati</taxon>
        <taxon>Bacteroidota</taxon>
        <taxon>Flavobacteriia</taxon>
        <taxon>Flavobacteriales</taxon>
        <taxon>Flavobacteriaceae</taxon>
        <taxon>Urechidicola</taxon>
    </lineage>
</organism>
<protein>
    <submittedName>
        <fullName evidence="2">Uncharacterized protein</fullName>
    </submittedName>
</protein>
<feature type="compositionally biased region" description="Acidic residues" evidence="1">
    <location>
        <begin position="57"/>
        <end position="83"/>
    </location>
</feature>
<gene>
    <name evidence="2" type="ORF">LPB138_10055</name>
</gene>